<sequence>MCRMGADGVSSVAVVPVGGQSGGPMALALSGRTDRRAAAGGANSVPHSDKAVAGATVCDSGTGAGNAAELIKATDNPVTVTAGRTAGNRARAADTAAVVKAEGTTTAVAWSEPPREL</sequence>
<evidence type="ECO:0000313" key="2">
    <source>
        <dbReference type="EMBL" id="MED6151136.1"/>
    </source>
</evidence>
<organism evidence="2 3">
    <name type="scientific">Stylosanthes scabra</name>
    <dbReference type="NCBI Taxonomy" id="79078"/>
    <lineage>
        <taxon>Eukaryota</taxon>
        <taxon>Viridiplantae</taxon>
        <taxon>Streptophyta</taxon>
        <taxon>Embryophyta</taxon>
        <taxon>Tracheophyta</taxon>
        <taxon>Spermatophyta</taxon>
        <taxon>Magnoliopsida</taxon>
        <taxon>eudicotyledons</taxon>
        <taxon>Gunneridae</taxon>
        <taxon>Pentapetalae</taxon>
        <taxon>rosids</taxon>
        <taxon>fabids</taxon>
        <taxon>Fabales</taxon>
        <taxon>Fabaceae</taxon>
        <taxon>Papilionoideae</taxon>
        <taxon>50 kb inversion clade</taxon>
        <taxon>dalbergioids sensu lato</taxon>
        <taxon>Dalbergieae</taxon>
        <taxon>Pterocarpus clade</taxon>
        <taxon>Stylosanthes</taxon>
    </lineage>
</organism>
<gene>
    <name evidence="2" type="ORF">PIB30_079406</name>
</gene>
<dbReference type="EMBL" id="JASCZI010091746">
    <property type="protein sequence ID" value="MED6151136.1"/>
    <property type="molecule type" value="Genomic_DNA"/>
</dbReference>
<reference evidence="2 3" key="1">
    <citation type="journal article" date="2023" name="Plants (Basel)">
        <title>Bridging the Gap: Combining Genomics and Transcriptomics Approaches to Understand Stylosanthes scabra, an Orphan Legume from the Brazilian Caatinga.</title>
        <authorList>
            <person name="Ferreira-Neto J.R.C."/>
            <person name="da Silva M.D."/>
            <person name="Binneck E."/>
            <person name="de Melo N.F."/>
            <person name="da Silva R.H."/>
            <person name="de Melo A.L.T.M."/>
            <person name="Pandolfi V."/>
            <person name="Bustamante F.O."/>
            <person name="Brasileiro-Vidal A.C."/>
            <person name="Benko-Iseppon A.M."/>
        </authorList>
    </citation>
    <scope>NUCLEOTIDE SEQUENCE [LARGE SCALE GENOMIC DNA]</scope>
    <source>
        <tissue evidence="2">Leaves</tissue>
    </source>
</reference>
<protein>
    <submittedName>
        <fullName evidence="2">Uncharacterized protein</fullName>
    </submittedName>
</protein>
<proteinExistence type="predicted"/>
<evidence type="ECO:0000313" key="3">
    <source>
        <dbReference type="Proteomes" id="UP001341840"/>
    </source>
</evidence>
<dbReference type="Proteomes" id="UP001341840">
    <property type="component" value="Unassembled WGS sequence"/>
</dbReference>
<feature type="region of interest" description="Disordered" evidence="1">
    <location>
        <begin position="1"/>
        <end position="27"/>
    </location>
</feature>
<feature type="compositionally biased region" description="Low complexity" evidence="1">
    <location>
        <begin position="8"/>
        <end position="18"/>
    </location>
</feature>
<keyword evidence="3" id="KW-1185">Reference proteome</keyword>
<comment type="caution">
    <text evidence="2">The sequence shown here is derived from an EMBL/GenBank/DDBJ whole genome shotgun (WGS) entry which is preliminary data.</text>
</comment>
<evidence type="ECO:0000256" key="1">
    <source>
        <dbReference type="SAM" id="MobiDB-lite"/>
    </source>
</evidence>
<accession>A0ABU6TSI1</accession>
<name>A0ABU6TSI1_9FABA</name>